<dbReference type="Gene3D" id="1.10.10.10">
    <property type="entry name" value="Winged helix-like DNA-binding domain superfamily/Winged helix DNA-binding domain"/>
    <property type="match status" value="1"/>
</dbReference>
<gene>
    <name evidence="5" type="ORF">DFR58_1194</name>
</gene>
<evidence type="ECO:0000259" key="4">
    <source>
        <dbReference type="PROSITE" id="PS50995"/>
    </source>
</evidence>
<keyword evidence="2" id="KW-0238">DNA-binding</keyword>
<dbReference type="SMART" id="SM00347">
    <property type="entry name" value="HTH_MARR"/>
    <property type="match status" value="1"/>
</dbReference>
<dbReference type="Pfam" id="PF13601">
    <property type="entry name" value="HTH_34"/>
    <property type="match status" value="1"/>
</dbReference>
<organism evidence="5 6">
    <name type="scientific">Anaerobacterium chartisolvens</name>
    <dbReference type="NCBI Taxonomy" id="1297424"/>
    <lineage>
        <taxon>Bacteria</taxon>
        <taxon>Bacillati</taxon>
        <taxon>Bacillota</taxon>
        <taxon>Clostridia</taxon>
        <taxon>Eubacteriales</taxon>
        <taxon>Oscillospiraceae</taxon>
        <taxon>Anaerobacterium</taxon>
    </lineage>
</organism>
<evidence type="ECO:0000256" key="3">
    <source>
        <dbReference type="ARBA" id="ARBA00023163"/>
    </source>
</evidence>
<dbReference type="OrthoDB" id="5461037at2"/>
<dbReference type="GO" id="GO:0003677">
    <property type="term" value="F:DNA binding"/>
    <property type="evidence" value="ECO:0007669"/>
    <property type="project" value="UniProtKB-KW"/>
</dbReference>
<evidence type="ECO:0000313" key="5">
    <source>
        <dbReference type="EMBL" id="RCX12948.1"/>
    </source>
</evidence>
<proteinExistence type="predicted"/>
<dbReference type="PROSITE" id="PS50995">
    <property type="entry name" value="HTH_MARR_2"/>
    <property type="match status" value="1"/>
</dbReference>
<accession>A0A369AX78</accession>
<evidence type="ECO:0000256" key="1">
    <source>
        <dbReference type="ARBA" id="ARBA00023015"/>
    </source>
</evidence>
<dbReference type="RefSeq" id="WP_114298701.1">
    <property type="nucleotide sequence ID" value="NZ_QPJT01000019.1"/>
</dbReference>
<dbReference type="Proteomes" id="UP000253034">
    <property type="component" value="Unassembled WGS sequence"/>
</dbReference>
<sequence length="161" mass="18837">MSDTDLKKEVNIIINKLISLIDYFGDYSRNHEKYLKELLISEYKILLTKGLTLSEIHVIDCIGKNRLPNAKFVAKELNLTKGAISKINAKLFDKGFIKGNRFEDNKKEIYFTLTIQGKEIFEAHKKVHDIENKKIKTILDQYKKDELQIINNFLDDLLYKL</sequence>
<dbReference type="InterPro" id="IPR027395">
    <property type="entry name" value="WH_DNA-bd_dom"/>
</dbReference>
<evidence type="ECO:0000313" key="6">
    <source>
        <dbReference type="Proteomes" id="UP000253034"/>
    </source>
</evidence>
<keyword evidence="3" id="KW-0804">Transcription</keyword>
<dbReference type="AlphaFoldDB" id="A0A369AX78"/>
<comment type="caution">
    <text evidence="5">The sequence shown here is derived from an EMBL/GenBank/DDBJ whole genome shotgun (WGS) entry which is preliminary data.</text>
</comment>
<dbReference type="InterPro" id="IPR052067">
    <property type="entry name" value="Metal_resp_HTH_trans_reg"/>
</dbReference>
<reference evidence="5 6" key="1">
    <citation type="submission" date="2018-07" db="EMBL/GenBank/DDBJ databases">
        <title>Genomic Encyclopedia of Type Strains, Phase IV (KMG-IV): sequencing the most valuable type-strain genomes for metagenomic binning, comparative biology and taxonomic classification.</title>
        <authorList>
            <person name="Goeker M."/>
        </authorList>
    </citation>
    <scope>NUCLEOTIDE SEQUENCE [LARGE SCALE GENOMIC DNA]</scope>
    <source>
        <strain evidence="5 6">DSM 27016</strain>
    </source>
</reference>
<dbReference type="InterPro" id="IPR000835">
    <property type="entry name" value="HTH_MarR-typ"/>
</dbReference>
<dbReference type="InterPro" id="IPR036390">
    <property type="entry name" value="WH_DNA-bd_sf"/>
</dbReference>
<dbReference type="PANTHER" id="PTHR35790">
    <property type="entry name" value="HTH-TYPE TRANSCRIPTIONAL REGULATOR PCHR"/>
    <property type="match status" value="1"/>
</dbReference>
<evidence type="ECO:0000256" key="2">
    <source>
        <dbReference type="ARBA" id="ARBA00023125"/>
    </source>
</evidence>
<name>A0A369AX78_9FIRM</name>
<feature type="domain" description="HTH marR-type" evidence="4">
    <location>
        <begin position="3"/>
        <end position="159"/>
    </location>
</feature>
<keyword evidence="1" id="KW-0805">Transcription regulation</keyword>
<protein>
    <submittedName>
        <fullName evidence="5">MarR family transcriptional regulator</fullName>
    </submittedName>
</protein>
<dbReference type="PANTHER" id="PTHR35790:SF4">
    <property type="entry name" value="HTH-TYPE TRANSCRIPTIONAL REGULATOR PCHR"/>
    <property type="match status" value="1"/>
</dbReference>
<dbReference type="GO" id="GO:0003700">
    <property type="term" value="F:DNA-binding transcription factor activity"/>
    <property type="evidence" value="ECO:0007669"/>
    <property type="project" value="InterPro"/>
</dbReference>
<dbReference type="EMBL" id="QPJT01000019">
    <property type="protein sequence ID" value="RCX12948.1"/>
    <property type="molecule type" value="Genomic_DNA"/>
</dbReference>
<dbReference type="InterPro" id="IPR036388">
    <property type="entry name" value="WH-like_DNA-bd_sf"/>
</dbReference>
<dbReference type="SUPFAM" id="SSF46785">
    <property type="entry name" value="Winged helix' DNA-binding domain"/>
    <property type="match status" value="1"/>
</dbReference>
<keyword evidence="6" id="KW-1185">Reference proteome</keyword>